<dbReference type="EMBL" id="LAZR01007501">
    <property type="protein sequence ID" value="KKM84871.1"/>
    <property type="molecule type" value="Genomic_DNA"/>
</dbReference>
<reference evidence="1" key="1">
    <citation type="journal article" date="2015" name="Nature">
        <title>Complex archaea that bridge the gap between prokaryotes and eukaryotes.</title>
        <authorList>
            <person name="Spang A."/>
            <person name="Saw J.H."/>
            <person name="Jorgensen S.L."/>
            <person name="Zaremba-Niedzwiedzka K."/>
            <person name="Martijn J."/>
            <person name="Lind A.E."/>
            <person name="van Eijk R."/>
            <person name="Schleper C."/>
            <person name="Guy L."/>
            <person name="Ettema T.J."/>
        </authorList>
    </citation>
    <scope>NUCLEOTIDE SEQUENCE</scope>
</reference>
<evidence type="ECO:0000313" key="1">
    <source>
        <dbReference type="EMBL" id="KKM84871.1"/>
    </source>
</evidence>
<evidence type="ECO:0008006" key="2">
    <source>
        <dbReference type="Google" id="ProtNLM"/>
    </source>
</evidence>
<sequence>MRSALSVVMLLFVMGCSTVQPIPEIPLDILIARAETRAAVKNLPIYCPNCRELLYYYQKDEIVIGDEILTKDFLPVGDIPSPDQDDPMICFYCEAYFEGYDYSCWKNDLGIPVKYAWAYTFLTKVDGEWVWTPYELDILE</sequence>
<dbReference type="PROSITE" id="PS51257">
    <property type="entry name" value="PROKAR_LIPOPROTEIN"/>
    <property type="match status" value="1"/>
</dbReference>
<organism evidence="1">
    <name type="scientific">marine sediment metagenome</name>
    <dbReference type="NCBI Taxonomy" id="412755"/>
    <lineage>
        <taxon>unclassified sequences</taxon>
        <taxon>metagenomes</taxon>
        <taxon>ecological metagenomes</taxon>
    </lineage>
</organism>
<name>A0A0F9LC87_9ZZZZ</name>
<protein>
    <recommendedName>
        <fullName evidence="2">Lipoprotein</fullName>
    </recommendedName>
</protein>
<dbReference type="AlphaFoldDB" id="A0A0F9LC87"/>
<comment type="caution">
    <text evidence="1">The sequence shown here is derived from an EMBL/GenBank/DDBJ whole genome shotgun (WGS) entry which is preliminary data.</text>
</comment>
<accession>A0A0F9LC87</accession>
<proteinExistence type="predicted"/>
<gene>
    <name evidence="1" type="ORF">LCGC14_1294860</name>
</gene>